<dbReference type="InterPro" id="IPR052514">
    <property type="entry name" value="SAM-dependent_MTase"/>
</dbReference>
<keyword evidence="3" id="KW-1185">Reference proteome</keyword>
<dbReference type="eggNOG" id="COG2242">
    <property type="taxonomic scope" value="Bacteria"/>
</dbReference>
<dbReference type="EMBL" id="JALN02000001">
    <property type="protein sequence ID" value="KDF01438.1"/>
    <property type="molecule type" value="Genomic_DNA"/>
</dbReference>
<dbReference type="InterPro" id="IPR006342">
    <property type="entry name" value="FkbM_mtfrase"/>
</dbReference>
<dbReference type="NCBIfam" id="TIGR01444">
    <property type="entry name" value="fkbM_fam"/>
    <property type="match status" value="1"/>
</dbReference>
<dbReference type="Pfam" id="PF05050">
    <property type="entry name" value="Methyltransf_21"/>
    <property type="match status" value="1"/>
</dbReference>
<dbReference type="PANTHER" id="PTHR34203:SF15">
    <property type="entry name" value="SLL1173 PROTEIN"/>
    <property type="match status" value="1"/>
</dbReference>
<protein>
    <recommendedName>
        <fullName evidence="1">Rhodanese domain-containing protein</fullName>
    </recommendedName>
</protein>
<dbReference type="InterPro" id="IPR029063">
    <property type="entry name" value="SAM-dependent_MTases_sf"/>
</dbReference>
<evidence type="ECO:0000259" key="1">
    <source>
        <dbReference type="PROSITE" id="PS50206"/>
    </source>
</evidence>
<reference evidence="2" key="1">
    <citation type="submission" date="2014-05" db="EMBL/GenBank/DDBJ databases">
        <title>Genome sequence of Mycobacterium aromaticivorans strain JS19b1T (= DSM 45407T).</title>
        <authorList>
            <person name="Kwak Y."/>
            <person name="Park G.-S."/>
            <person name="Li Q.X."/>
            <person name="Lee S.-E."/>
            <person name="Shin J.-H."/>
        </authorList>
    </citation>
    <scope>NUCLEOTIDE SEQUENCE [LARGE SCALE GENOMIC DNA]</scope>
    <source>
        <strain evidence="2">JS19b1</strain>
    </source>
</reference>
<accession>A0A064CRJ0</accession>
<dbReference type="Gene3D" id="3.40.50.150">
    <property type="entry name" value="Vaccinia Virus protein VP39"/>
    <property type="match status" value="1"/>
</dbReference>
<proteinExistence type="predicted"/>
<comment type="caution">
    <text evidence="2">The sequence shown here is derived from an EMBL/GenBank/DDBJ whole genome shotgun (WGS) entry which is preliminary data.</text>
</comment>
<organism evidence="2 3">
    <name type="scientific">Mycolicibacterium aromaticivorans JS19b1 = JCM 16368</name>
    <dbReference type="NCBI Taxonomy" id="1440774"/>
    <lineage>
        <taxon>Bacteria</taxon>
        <taxon>Bacillati</taxon>
        <taxon>Actinomycetota</taxon>
        <taxon>Actinomycetes</taxon>
        <taxon>Mycobacteriales</taxon>
        <taxon>Mycobacteriaceae</taxon>
        <taxon>Mycolicibacterium</taxon>
    </lineage>
</organism>
<dbReference type="InterPro" id="IPR001763">
    <property type="entry name" value="Rhodanese-like_dom"/>
</dbReference>
<sequence>MSSSDSAMRCAVPAAPPTAADWIVMMAARVLRAMVRLLQTSKESVPLAEKVFRGALLLPVFSLLSLLLRGRARLGCSVLVAGRTRFGATVMCRLPDLIATYVWVFGEWEPDLTRFIVNRLRDGDVFIDVGANVGYYSLLAARSVGVNGNVVAVEASPVMFDQLRRNTGADRLGDRVRLVNKAAAAKSGKLTVFSGPRHNTGMSTTLSTRGLDVEATIEALRLDQIFTCEEAASIRIVKIDVEGAEPDVLAGMSNLIGVLRSDAEIVVELSPQWWPDPHLRPIDVLRPFVDAGFNVYKMKNSYNAWRYLWPNDVSNAIRVRDDLTRRVARLDIVLSRLDGDFLTIEPSVAGQNHWY</sequence>
<dbReference type="Proteomes" id="UP000022835">
    <property type="component" value="Unassembled WGS sequence"/>
</dbReference>
<evidence type="ECO:0000313" key="2">
    <source>
        <dbReference type="EMBL" id="KDF01438.1"/>
    </source>
</evidence>
<name>A0A064CRJ0_9MYCO</name>
<dbReference type="AlphaFoldDB" id="A0A064CRJ0"/>
<evidence type="ECO:0000313" key="3">
    <source>
        <dbReference type="Proteomes" id="UP000022835"/>
    </source>
</evidence>
<dbReference type="PROSITE" id="PS50206">
    <property type="entry name" value="RHODANESE_3"/>
    <property type="match status" value="1"/>
</dbReference>
<dbReference type="PANTHER" id="PTHR34203">
    <property type="entry name" value="METHYLTRANSFERASE, FKBM FAMILY PROTEIN"/>
    <property type="match status" value="1"/>
</dbReference>
<feature type="domain" description="Rhodanese" evidence="1">
    <location>
        <begin position="288"/>
        <end position="314"/>
    </location>
</feature>
<dbReference type="STRING" id="1440774.Y900_021500"/>
<dbReference type="SUPFAM" id="SSF53335">
    <property type="entry name" value="S-adenosyl-L-methionine-dependent methyltransferases"/>
    <property type="match status" value="1"/>
</dbReference>
<gene>
    <name evidence="2" type="ORF">Y900_021500</name>
</gene>